<comment type="caution">
    <text evidence="2">The sequence shown here is derived from an EMBL/GenBank/DDBJ whole genome shotgun (WGS) entry which is preliminary data.</text>
</comment>
<dbReference type="EMBL" id="VSSQ01035676">
    <property type="protein sequence ID" value="MPM87960.1"/>
    <property type="molecule type" value="Genomic_DNA"/>
</dbReference>
<organism evidence="2">
    <name type="scientific">bioreactor metagenome</name>
    <dbReference type="NCBI Taxonomy" id="1076179"/>
    <lineage>
        <taxon>unclassified sequences</taxon>
        <taxon>metagenomes</taxon>
        <taxon>ecological metagenomes</taxon>
    </lineage>
</organism>
<dbReference type="AlphaFoldDB" id="A0A645DEQ4"/>
<proteinExistence type="predicted"/>
<accession>A0A645DEQ4</accession>
<name>A0A645DEQ4_9ZZZZ</name>
<sequence length="130" mass="13570">MHIGGRFARITQAWALLDASVIDGRATQMGVQRARPGSLAPATIGARMVAGIAPHDPPGFCRTAAHGGSQRAGDHPGQPGREVGDGVVQFRRSLAEAFVARVPVADHGIQGVDAPMDEQPGDSCDRTPEQ</sequence>
<evidence type="ECO:0000256" key="1">
    <source>
        <dbReference type="SAM" id="MobiDB-lite"/>
    </source>
</evidence>
<reference evidence="2" key="1">
    <citation type="submission" date="2019-08" db="EMBL/GenBank/DDBJ databases">
        <authorList>
            <person name="Kucharzyk K."/>
            <person name="Murdoch R.W."/>
            <person name="Higgins S."/>
            <person name="Loffler F."/>
        </authorList>
    </citation>
    <scope>NUCLEOTIDE SEQUENCE</scope>
</reference>
<feature type="region of interest" description="Disordered" evidence="1">
    <location>
        <begin position="62"/>
        <end position="84"/>
    </location>
</feature>
<gene>
    <name evidence="2" type="ORF">SDC9_135061</name>
</gene>
<protein>
    <submittedName>
        <fullName evidence="2">Uncharacterized protein</fullName>
    </submittedName>
</protein>
<evidence type="ECO:0000313" key="2">
    <source>
        <dbReference type="EMBL" id="MPM87960.1"/>
    </source>
</evidence>
<feature type="region of interest" description="Disordered" evidence="1">
    <location>
        <begin position="106"/>
        <end position="130"/>
    </location>
</feature>